<dbReference type="GeneID" id="102805695"/>
<keyword evidence="3" id="KW-1185">Reference proteome</keyword>
<organism evidence="3 4">
    <name type="scientific">Saccoglossus kowalevskii</name>
    <name type="common">Acorn worm</name>
    <dbReference type="NCBI Taxonomy" id="10224"/>
    <lineage>
        <taxon>Eukaryota</taxon>
        <taxon>Metazoa</taxon>
        <taxon>Hemichordata</taxon>
        <taxon>Enteropneusta</taxon>
        <taxon>Harrimaniidae</taxon>
        <taxon>Saccoglossus</taxon>
    </lineage>
</organism>
<protein>
    <submittedName>
        <fullName evidence="4">Uncharacterized protein LOC102805695</fullName>
    </submittedName>
</protein>
<keyword evidence="2" id="KW-0812">Transmembrane</keyword>
<gene>
    <name evidence="4" type="primary">LOC102805695</name>
</gene>
<reference evidence="4" key="1">
    <citation type="submission" date="2025-08" db="UniProtKB">
        <authorList>
            <consortium name="RefSeq"/>
        </authorList>
    </citation>
    <scope>IDENTIFICATION</scope>
    <source>
        <tissue evidence="4">Testes</tissue>
    </source>
</reference>
<feature type="compositionally biased region" description="Polar residues" evidence="1">
    <location>
        <begin position="1"/>
        <end position="28"/>
    </location>
</feature>
<name>A0ABM0MHL8_SACKO</name>
<evidence type="ECO:0000313" key="3">
    <source>
        <dbReference type="Proteomes" id="UP000694865"/>
    </source>
</evidence>
<keyword evidence="2" id="KW-0472">Membrane</keyword>
<evidence type="ECO:0000256" key="2">
    <source>
        <dbReference type="SAM" id="Phobius"/>
    </source>
</evidence>
<evidence type="ECO:0000256" key="1">
    <source>
        <dbReference type="SAM" id="MobiDB-lite"/>
    </source>
</evidence>
<keyword evidence="2" id="KW-1133">Transmembrane helix</keyword>
<sequence>MSAITTDSSTTIRVYSSPSEQLTSSVGTDATIAHSTPLPGPEGDYPADQDITDDLKDLKWIFPVQIKIENRNLSCYNDSYQFGEEFINEMTPYYDTEELPGFKEINITDLRNGSIEVDYIAIYYEHELQTHGNDSGVEIDAEYVHNNSLAIYYESNTTLYALDENYTVYGDEYRGSYNICVVIPVTCDENFKCTNETGDVICSSKCTYGYCGDGYCVHEEDITCWCPADPESDMWYRGERCQYSMSHSSLILIFWLVLAFILICFIVMIPCVTKVAKSSFRKDAEKAKNSKNRRETSDENNALDMVIINPRYDSNHVKTDDESTDVAENHKTDASEIRFTTDIPTYDRNEPRYNGNDVITNPSALMMNSELNQLEEDPQSPLYSPTMPVLAYEAKNMVDARNFKRLSALQNDKDARWSGHYSDIDDYNVNNFKMMIPDADY</sequence>
<feature type="transmembrane region" description="Helical" evidence="2">
    <location>
        <begin position="250"/>
        <end position="272"/>
    </location>
</feature>
<proteinExistence type="predicted"/>
<dbReference type="Proteomes" id="UP000694865">
    <property type="component" value="Unplaced"/>
</dbReference>
<feature type="region of interest" description="Disordered" evidence="1">
    <location>
        <begin position="1"/>
        <end position="45"/>
    </location>
</feature>
<evidence type="ECO:0000313" key="4">
    <source>
        <dbReference type="RefSeq" id="XP_006819509.1"/>
    </source>
</evidence>
<dbReference type="RefSeq" id="XP_006819509.1">
    <property type="nucleotide sequence ID" value="XM_006819446.1"/>
</dbReference>
<accession>A0ABM0MHL8</accession>